<keyword evidence="1" id="KW-0472">Membrane</keyword>
<dbReference type="Proteomes" id="UP001201262">
    <property type="component" value="Unassembled WGS sequence"/>
</dbReference>
<name>A0AAD4KVZ7_9EURO</name>
<dbReference type="EMBL" id="JAJTJA010000003">
    <property type="protein sequence ID" value="KAH8702238.1"/>
    <property type="molecule type" value="Genomic_DNA"/>
</dbReference>
<dbReference type="PANTHER" id="PTHR43272">
    <property type="entry name" value="LONG-CHAIN-FATTY-ACID--COA LIGASE"/>
    <property type="match status" value="1"/>
</dbReference>
<organism evidence="2 3">
    <name type="scientific">Talaromyces proteolyticus</name>
    <dbReference type="NCBI Taxonomy" id="1131652"/>
    <lineage>
        <taxon>Eukaryota</taxon>
        <taxon>Fungi</taxon>
        <taxon>Dikarya</taxon>
        <taxon>Ascomycota</taxon>
        <taxon>Pezizomycotina</taxon>
        <taxon>Eurotiomycetes</taxon>
        <taxon>Eurotiomycetidae</taxon>
        <taxon>Eurotiales</taxon>
        <taxon>Trichocomaceae</taxon>
        <taxon>Talaromyces</taxon>
        <taxon>Talaromyces sect. Bacilispori</taxon>
    </lineage>
</organism>
<keyword evidence="3" id="KW-1185">Reference proteome</keyword>
<gene>
    <name evidence="2" type="ORF">BGW36DRAFT_336653</name>
</gene>
<dbReference type="AlphaFoldDB" id="A0AAD4KVZ7"/>
<keyword evidence="1" id="KW-1133">Transmembrane helix</keyword>
<accession>A0AAD4KVZ7</accession>
<evidence type="ECO:0008006" key="4">
    <source>
        <dbReference type="Google" id="ProtNLM"/>
    </source>
</evidence>
<dbReference type="InterPro" id="IPR042099">
    <property type="entry name" value="ANL_N_sf"/>
</dbReference>
<feature type="transmembrane region" description="Helical" evidence="1">
    <location>
        <begin position="53"/>
        <end position="73"/>
    </location>
</feature>
<dbReference type="GO" id="GO:0016020">
    <property type="term" value="C:membrane"/>
    <property type="evidence" value="ECO:0007669"/>
    <property type="project" value="TreeGrafter"/>
</dbReference>
<evidence type="ECO:0000313" key="3">
    <source>
        <dbReference type="Proteomes" id="UP001201262"/>
    </source>
</evidence>
<dbReference type="GO" id="GO:0005783">
    <property type="term" value="C:endoplasmic reticulum"/>
    <property type="evidence" value="ECO:0007669"/>
    <property type="project" value="TreeGrafter"/>
</dbReference>
<dbReference type="RefSeq" id="XP_046075614.1">
    <property type="nucleotide sequence ID" value="XM_046212969.1"/>
</dbReference>
<sequence length="591" mass="64062">MYADICIESNDTAIDNLTCIHPALLEPSFFKMAAEVSGLARLDAFLAVIFAEWSIYSTAIATAIAIFITYTLLSSKEPDVHPYLLARQATEAPVRQPGQSAAFRSMEVPHGYPLRSGLSVKDPEAPKWSGGRNGDLRDIWRAAARGSTSEAGQRGKIYSVLGKTAIEHNVDDLTAEINVIGRFLHESKVKNVAVSLSDSVELLASIFAGAFYNFHMVIIPHNLKPEELGGFLKKAEAHALVAEAGAVDLTIVTKGNAQLKQVIWVAKQGSRHMDWNDVPEGIGGNVDVSVWHEVVKDKKTLTDTEVPAYDPKTETPSLSAIWSSSGEFIEYQRHNLVSAIGALLSSLPRSQRLSSNDVVLSIDSLSRPYPLCWVLAALYSNSSIALNSVAGEEIDFALATIGISPTVIISSARTVSQYHKLSMAPRTGLVASLGRWVQTRALDAGRMPSQNFFSRLASLGPTAELSLSKLRLLIVPYRVDEPSEDRLSSEQLTDLRIFTGARVIYALTAPGVAGAVSQSHIFDYRRRPGLAHFGPPLSSVEIVLDGHTEDSGIERATEGQLTIRGPAVVPGAVTLTARARFLEDNTLELLK</sequence>
<dbReference type="GO" id="GO:0004467">
    <property type="term" value="F:long-chain fatty acid-CoA ligase activity"/>
    <property type="evidence" value="ECO:0007669"/>
    <property type="project" value="TreeGrafter"/>
</dbReference>
<dbReference type="SUPFAM" id="SSF56801">
    <property type="entry name" value="Acetyl-CoA synthetase-like"/>
    <property type="match status" value="1"/>
</dbReference>
<dbReference type="GeneID" id="70243256"/>
<comment type="caution">
    <text evidence="2">The sequence shown here is derived from an EMBL/GenBank/DDBJ whole genome shotgun (WGS) entry which is preliminary data.</text>
</comment>
<proteinExistence type="predicted"/>
<reference evidence="2" key="1">
    <citation type="submission" date="2021-12" db="EMBL/GenBank/DDBJ databases">
        <title>Convergent genome expansion in fungi linked to evolution of root-endophyte symbiosis.</title>
        <authorList>
            <consortium name="DOE Joint Genome Institute"/>
            <person name="Ke Y.-H."/>
            <person name="Bonito G."/>
            <person name="Liao H.-L."/>
            <person name="Looney B."/>
            <person name="Rojas-Flechas A."/>
            <person name="Nash J."/>
            <person name="Hameed K."/>
            <person name="Schadt C."/>
            <person name="Martin F."/>
            <person name="Crous P.W."/>
            <person name="Miettinen O."/>
            <person name="Magnuson J.K."/>
            <person name="Labbe J."/>
            <person name="Jacobson D."/>
            <person name="Doktycz M.J."/>
            <person name="Veneault-Fourrey C."/>
            <person name="Kuo A."/>
            <person name="Mondo S."/>
            <person name="Calhoun S."/>
            <person name="Riley R."/>
            <person name="Ohm R."/>
            <person name="LaButti K."/>
            <person name="Andreopoulos B."/>
            <person name="Pangilinan J."/>
            <person name="Nolan M."/>
            <person name="Tritt A."/>
            <person name="Clum A."/>
            <person name="Lipzen A."/>
            <person name="Daum C."/>
            <person name="Barry K."/>
            <person name="Grigoriev I.V."/>
            <person name="Vilgalys R."/>
        </authorList>
    </citation>
    <scope>NUCLEOTIDE SEQUENCE</scope>
    <source>
        <strain evidence="2">PMI_201</strain>
    </source>
</reference>
<dbReference type="PANTHER" id="PTHR43272:SF11">
    <property type="entry name" value="AMP-DEPENDENT SYNTHETASE_LIGASE DOMAIN-CONTAINING PROTEIN"/>
    <property type="match status" value="1"/>
</dbReference>
<keyword evidence="1" id="KW-0812">Transmembrane</keyword>
<evidence type="ECO:0000313" key="2">
    <source>
        <dbReference type="EMBL" id="KAH8702238.1"/>
    </source>
</evidence>
<dbReference type="Gene3D" id="3.40.50.12780">
    <property type="entry name" value="N-terminal domain of ligase-like"/>
    <property type="match status" value="1"/>
</dbReference>
<evidence type="ECO:0000256" key="1">
    <source>
        <dbReference type="SAM" id="Phobius"/>
    </source>
</evidence>
<protein>
    <recommendedName>
        <fullName evidence="4">AMP-dependent synthetase/ligase domain-containing protein</fullName>
    </recommendedName>
</protein>